<dbReference type="AlphaFoldDB" id="A0A1Q9C9D7"/>
<sequence length="691" mass="74684">MLSIRSEDMLAYYTADQFATGFKKRPAFQLRGITWNSGSSCEGIWITKRQPGSSCPSPDVMAFVGSKDMLCRVAILNIGWEDTLAQFTIEESATGFKKSLAFQPDGIKQSKVPSGEGIWTTNRQPGSSYTSPDVLVLMGSKDTLCKVVMLSIGVEDTLAHITMAAGFKKMLAFQPCGIKPSRGSSGEGIWITTRHRSCAIFDFVVGTGQLFRLLVTSHPCLVSAYYAYRFLRHLSRSAEVADTSEYHDSKDGICICHEMPHRCFNNSQHCYNSPTGHATTGPIGTAVSDATTATVGTAVPSVDATTTIGATATSSDAATATIGAAVHGSDATTATIGATAANSYATTTFIGTTVANRDATTVPSNENPRMIAYEVSGAEDFADALKEAAGEAAMAGFTNEQMMSLSQMLHVADCTLNAEGIRAIQYLEVDGLYPAMLIPVDDARLLESNSLPFPEATPFGVEPREWAENPPAIHSYTFVHSTDYQSAAERPTSVPPSSQEPACVLYGASAPGPPSDYTLQVFITPPIPNDFVTSPDFHDCRVIFGHDLPKTVRRTPWSERLGIADCPIETLSIIAITRHSWSSHWLRNICHGLETHPVYTRSVAHAVFLSELLSRITQHRLDLDRAALAHCRCATRPIPSPTRKAALADEFMEYLSGLIHDPPNPKDDTSDPKSIIAFCSLSKNSQKPHPS</sequence>
<dbReference type="Proteomes" id="UP000186817">
    <property type="component" value="Unassembled WGS sequence"/>
</dbReference>
<gene>
    <name evidence="1" type="ORF">AK812_SmicGene40193</name>
</gene>
<proteinExistence type="predicted"/>
<dbReference type="OrthoDB" id="10330561at2759"/>
<accession>A0A1Q9C9D7</accession>
<comment type="caution">
    <text evidence="1">The sequence shown here is derived from an EMBL/GenBank/DDBJ whole genome shotgun (WGS) entry which is preliminary data.</text>
</comment>
<protein>
    <submittedName>
        <fullName evidence="1">Uncharacterized protein</fullName>
    </submittedName>
</protein>
<reference evidence="1 2" key="1">
    <citation type="submission" date="2016-02" db="EMBL/GenBank/DDBJ databases">
        <title>Genome analysis of coral dinoflagellate symbionts highlights evolutionary adaptations to a symbiotic lifestyle.</title>
        <authorList>
            <person name="Aranda M."/>
            <person name="Li Y."/>
            <person name="Liew Y.J."/>
            <person name="Baumgarten S."/>
            <person name="Simakov O."/>
            <person name="Wilson M."/>
            <person name="Piel J."/>
            <person name="Ashoor H."/>
            <person name="Bougouffa S."/>
            <person name="Bajic V.B."/>
            <person name="Ryu T."/>
            <person name="Ravasi T."/>
            <person name="Bayer T."/>
            <person name="Micklem G."/>
            <person name="Kim H."/>
            <person name="Bhak J."/>
            <person name="Lajeunesse T.C."/>
            <person name="Voolstra C.R."/>
        </authorList>
    </citation>
    <scope>NUCLEOTIDE SEQUENCE [LARGE SCALE GENOMIC DNA]</scope>
    <source>
        <strain evidence="1 2">CCMP2467</strain>
    </source>
</reference>
<dbReference type="EMBL" id="LSRX01001475">
    <property type="protein sequence ID" value="OLP79511.1"/>
    <property type="molecule type" value="Genomic_DNA"/>
</dbReference>
<name>A0A1Q9C9D7_SYMMI</name>
<keyword evidence="2" id="KW-1185">Reference proteome</keyword>
<evidence type="ECO:0000313" key="1">
    <source>
        <dbReference type="EMBL" id="OLP79511.1"/>
    </source>
</evidence>
<evidence type="ECO:0000313" key="2">
    <source>
        <dbReference type="Proteomes" id="UP000186817"/>
    </source>
</evidence>
<organism evidence="1 2">
    <name type="scientific">Symbiodinium microadriaticum</name>
    <name type="common">Dinoflagellate</name>
    <name type="synonym">Zooxanthella microadriatica</name>
    <dbReference type="NCBI Taxonomy" id="2951"/>
    <lineage>
        <taxon>Eukaryota</taxon>
        <taxon>Sar</taxon>
        <taxon>Alveolata</taxon>
        <taxon>Dinophyceae</taxon>
        <taxon>Suessiales</taxon>
        <taxon>Symbiodiniaceae</taxon>
        <taxon>Symbiodinium</taxon>
    </lineage>
</organism>